<keyword evidence="2" id="KW-0378">Hydrolase</keyword>
<feature type="region of interest" description="Disordered" evidence="4">
    <location>
        <begin position="1871"/>
        <end position="1899"/>
    </location>
</feature>
<dbReference type="OrthoDB" id="267484at2759"/>
<feature type="compositionally biased region" description="Low complexity" evidence="4">
    <location>
        <begin position="1668"/>
        <end position="1686"/>
    </location>
</feature>
<keyword evidence="6" id="KW-1185">Reference proteome</keyword>
<accession>E9AQR8</accession>
<sequence length="2133" mass="219558">MLQQTSSADAHPDQRVAHSTAIKEAGNACEDDDRANRNMNGANHHPRAAADVRQKLKEALPPAPPSLPRHATEGSTTLYSSFSSRVSSDEKRTAAVAVSPSPLAVVSHNPTRMNSGMGSAAPLPRDPRLLIPPLRHNEAKSTAMSPQLNGDAMDGAMLSDQLHLPIPRSLLHTSPAKCTLVADATAARPLFIDLSSLRPADMLENAPACASAAAEAATAATSAVQPSVVPVPRTPPALDTLVVDTSEHTGGSTTPRAASATGGSAPAPVSTKALTTAVGRVTGKANASRSLRTQVRCPPTAVAVLPLYAQGASDGTSFAGPPVAAAAALHLLPSSFGALTAADTSHLTPASGSAGEGGRLPSCFSGHRTAASPPDFQPSPLTHATHAASSPFGLPLEKSPAAGATATSVTFEYGPVEEESGRSGEYGDKPAPRCRVAAVLKAKTTPLSALASDSHREHPRALSAPAAATVQRCGVRRGNAHRNVLDNGGPSRGGARGPPLVSMNEAIADAPLLCCAASDTVADTMVSTPPLAASVRQDSTDTAFLQLAARRHQVALPPAQAPLQESEALLPPPTTKAPMQLSASFPAGEVLSLDGTLRRCADDAALASNMSKGSPLSTAVAFAATPGTAASASSFYSPASVVGAFSEMRKRAYGGARPALPVQPARLAKQNTPCSALSMCPDVLQQGVDVRAAVAPATPADGRAVWTSPQRAACTAASSPGGGVFPRDDGTSVLQLVPTTSQEFLVPCAQRMGGGVPDAPPASTVEVEPVRYPQALCVNPPGQAADTASQLPHPASKSVTAVFQLPVNAAAPPAKLVANSQALSANTGKNCVARSSVEARQVPSPSSAPQPQTAQRELTVLHALPTHRITETARSTQRHTAGSLSRSVERDPAVFGGAGEAGGGAIMSPCPSAASVMGITVHAMAAPPHARASAFERRDAPNRPQSTSHRRSSTNVSNEPRGVARTMSSVSAAPLYSFAHVTHREQGQTELCRLFMCSTPPPRPPPRRTAHTAPLPAHITAASAAASSSTSSETTPLCRPVDVQDAGAEDGALSIIPAAIDTAGSNASSLAASEWLGVLKDWTPTQLAASQPLPASQLAAEEVEVVPGTDAEKPSTEETPPPTVAIPAAQAEALHARTARASDTAETPANMQRRDARGFSAAAFPVHHNCRGVRVGEQRDDRRGTVLAAETPHTSLSAHGVPVADNLLKHPTTAPQERRARGGEVSASMVPITRLPASECATATPFAWNGVAAAGAQSRPQTAAAAATVTHAQPVPSGPSWERMEPLPVGHRAPATPTVTPLMARTFPLRSVPAKTAGTRLSIPHCVPTPPSLLLSFQQQCTPRGAVFTSLKSASLQRPLHPAAPGPFRQPSAPATPHHRGEGARNGSASGAAVATLQHTLIAQQLAGGAAASAVHEGEVVWEVLPDAHGSSCDWPNPGSSCPSSVASSCLQRHQLQAGWRTGLPRSLPFFALTHDSMPMAMLGPKSEVAMRCRPSSTEPGGGDETTSGGHSRRQARPVPHQEPQAAQRSSPSSWPWWGGQYALTPGQRLPGRVQRHGQGTRTGDFFVALPSNPDMVDGADNAAAPHCRPTLSSSATAVAAGGVGTVGDEGGLAPTACPIPAAPTSSWLCTAHLATTRESVGGRAGAAVENGAASGCATAGQPLHRVPAAAPASSPGTTTAAEAGTPARACTGSVVTGVVGYYGAYQRTQQPRSRKSGQLLPSQTFYSQPSMGTGSQSPQDGRGGEARGSTGTASGPGSLPVAEAGMALPDTTAAAAAAGSPEPHRHYYHQSGVPLQRYSDEGNAALRDPGGVKGDYGPQRAPQLTRALLDQLQWSYAAAADASSRPPYLPIDLPLKEAFVASWHDVIHQDAHSSNGSKGAPGMRQRPPLPAPSRGQRVENVPAVLPRSGWTVAYSHHGPDSPPPQPHVAAGAAAMDTRSESPIAAQPDLTAAAQAERLYMQRYISSPSPVPIAPPPVMRKNHGAVLRAPDPQALPFVVSSQQAQPRLLRRNLVEQRTRKHTNHTGVGTAKPAPVSLQKMTFAPEKVLATPPSLTSLEHQQAPVLKAVATVPAAPPPVPWTPKSNGPGVGSETLSVTEACPMQRSPGPRISNFFHLFRERQGQGRGGRVWVAH</sequence>
<feature type="compositionally biased region" description="Polar residues" evidence="4">
    <location>
        <begin position="872"/>
        <end position="886"/>
    </location>
</feature>
<evidence type="ECO:0000313" key="5">
    <source>
        <dbReference type="EMBL" id="CBZ25289.1"/>
    </source>
</evidence>
<feature type="region of interest" description="Disordered" evidence="4">
    <location>
        <begin position="868"/>
        <end position="896"/>
    </location>
</feature>
<evidence type="ECO:0000256" key="3">
    <source>
        <dbReference type="ARBA" id="ARBA00022825"/>
    </source>
</evidence>
<feature type="compositionally biased region" description="Polar residues" evidence="4">
    <location>
        <begin position="1720"/>
        <end position="1740"/>
    </location>
</feature>
<evidence type="ECO:0000256" key="1">
    <source>
        <dbReference type="ARBA" id="ARBA00022670"/>
    </source>
</evidence>
<feature type="compositionally biased region" description="Polar residues" evidence="4">
    <location>
        <begin position="1495"/>
        <end position="1510"/>
    </location>
</feature>
<dbReference type="PhylomeDB" id="E9AQR8"/>
<organism evidence="5 6">
    <name type="scientific">Leishmania mexicana (strain MHOM/GT/2001/U1103)</name>
    <dbReference type="NCBI Taxonomy" id="929439"/>
    <lineage>
        <taxon>Eukaryota</taxon>
        <taxon>Discoba</taxon>
        <taxon>Euglenozoa</taxon>
        <taxon>Kinetoplastea</taxon>
        <taxon>Metakinetoplastina</taxon>
        <taxon>Trypanosomatida</taxon>
        <taxon>Trypanosomatidae</taxon>
        <taxon>Leishmaniinae</taxon>
        <taxon>Leishmania</taxon>
    </lineage>
</organism>
<reference evidence="5 6" key="1">
    <citation type="journal article" date="2011" name="Genome Res.">
        <title>Chromosome and gene copy number variation allow major structural change between species and strains of Leishmania.</title>
        <authorList>
            <person name="Rogers M.B."/>
            <person name="Hilley J.D."/>
            <person name="Dickens N.J."/>
            <person name="Wilkes J."/>
            <person name="Bates P.A."/>
            <person name="Depledge D.P."/>
            <person name="Harris D."/>
            <person name="Her Y."/>
            <person name="Herzyk P."/>
            <person name="Imamura H."/>
            <person name="Otto T.D."/>
            <person name="Sanders M."/>
            <person name="Seeger K."/>
            <person name="Dujardin J.C."/>
            <person name="Berriman M."/>
            <person name="Smith D.F."/>
            <person name="Hertz-Fowler C."/>
            <person name="Mottram J.C."/>
        </authorList>
    </citation>
    <scope>NUCLEOTIDE SEQUENCE [LARGE SCALE GENOMIC DNA]</scope>
    <source>
        <strain evidence="5 6">MHOM/GT/2001/U1103</strain>
    </source>
</reference>
<feature type="region of interest" description="Disordered" evidence="4">
    <location>
        <begin position="1667"/>
        <end position="1686"/>
    </location>
</feature>
<feature type="compositionally biased region" description="Low complexity" evidence="4">
    <location>
        <begin position="249"/>
        <end position="268"/>
    </location>
</feature>
<feature type="region of interest" description="Disordered" evidence="4">
    <location>
        <begin position="245"/>
        <end position="270"/>
    </location>
</feature>
<feature type="region of interest" description="Disordered" evidence="4">
    <location>
        <begin position="929"/>
        <end position="963"/>
    </location>
</feature>
<feature type="compositionally biased region" description="Low complexity" evidence="4">
    <location>
        <begin position="839"/>
        <end position="854"/>
    </location>
</feature>
<dbReference type="EMBL" id="FR799569">
    <property type="protein sequence ID" value="CBZ25289.1"/>
    <property type="molecule type" value="Genomic_DNA"/>
</dbReference>
<keyword evidence="3" id="KW-0720">Serine protease</keyword>
<proteinExistence type="predicted"/>
<feature type="region of interest" description="Disordered" evidence="4">
    <location>
        <begin position="348"/>
        <end position="399"/>
    </location>
</feature>
<keyword evidence="1" id="KW-0645">Protease</keyword>
<evidence type="ECO:0000256" key="2">
    <source>
        <dbReference type="ARBA" id="ARBA00022801"/>
    </source>
</evidence>
<feature type="region of interest" description="Disordered" evidence="4">
    <location>
        <begin position="1916"/>
        <end position="1937"/>
    </location>
</feature>
<dbReference type="KEGG" id="lmi:LMXM_16_1090"/>
<dbReference type="OMA" id="SWERMEP"/>
<feature type="region of interest" description="Disordered" evidence="4">
    <location>
        <begin position="1358"/>
        <end position="1391"/>
    </location>
</feature>
<feature type="region of interest" description="Disordered" evidence="4">
    <location>
        <begin position="1489"/>
        <end position="1540"/>
    </location>
</feature>
<dbReference type="GO" id="GO:0008236">
    <property type="term" value="F:serine-type peptidase activity"/>
    <property type="evidence" value="ECO:0007669"/>
    <property type="project" value="UniProtKB-KW"/>
</dbReference>
<dbReference type="VEuPathDB" id="TriTrypDB:LmxM.16.1090"/>
<feature type="compositionally biased region" description="Polar residues" evidence="4">
    <location>
        <begin position="943"/>
        <end position="958"/>
    </location>
</feature>
<dbReference type="GeneID" id="13450128"/>
<evidence type="ECO:0000313" key="6">
    <source>
        <dbReference type="Proteomes" id="UP000007259"/>
    </source>
</evidence>
<feature type="region of interest" description="Disordered" evidence="4">
    <location>
        <begin position="25"/>
        <end position="47"/>
    </location>
</feature>
<dbReference type="GO" id="GO:0006508">
    <property type="term" value="P:proteolysis"/>
    <property type="evidence" value="ECO:0007669"/>
    <property type="project" value="UniProtKB-KW"/>
</dbReference>
<feature type="region of interest" description="Disordered" evidence="4">
    <location>
        <begin position="1132"/>
        <end position="1151"/>
    </location>
</feature>
<gene>
    <name evidence="5" type="ORF">LMXM_16_1090</name>
</gene>
<name>E9AQR8_LEIMU</name>
<dbReference type="PROSITE" id="PS00138">
    <property type="entry name" value="SUBTILASE_SER"/>
    <property type="match status" value="1"/>
</dbReference>
<feature type="region of interest" description="Disordered" evidence="4">
    <location>
        <begin position="1709"/>
        <end position="1764"/>
    </location>
</feature>
<feature type="region of interest" description="Disordered" evidence="4">
    <location>
        <begin position="835"/>
        <end position="854"/>
    </location>
</feature>
<dbReference type="RefSeq" id="XP_003873795.1">
    <property type="nucleotide sequence ID" value="XM_003873746.1"/>
</dbReference>
<dbReference type="Proteomes" id="UP000007259">
    <property type="component" value="Chromosome 16"/>
</dbReference>
<evidence type="ECO:0000256" key="4">
    <source>
        <dbReference type="SAM" id="MobiDB-lite"/>
    </source>
</evidence>
<protein>
    <submittedName>
        <fullName evidence="5">Uncharacterized protein</fullName>
    </submittedName>
</protein>
<dbReference type="InterPro" id="IPR023828">
    <property type="entry name" value="Peptidase_S8_Ser-AS"/>
</dbReference>